<dbReference type="EMBL" id="WAGX01000005">
    <property type="protein sequence ID" value="KAB1437791.1"/>
    <property type="molecule type" value="Genomic_DNA"/>
</dbReference>
<dbReference type="Proteomes" id="UP000461768">
    <property type="component" value="Unassembled WGS sequence"/>
</dbReference>
<dbReference type="AlphaFoldDB" id="A0A7V7QK84"/>
<comment type="caution">
    <text evidence="2">The sequence shown here is derived from an EMBL/GenBank/DDBJ whole genome shotgun (WGS) entry which is preliminary data.</text>
</comment>
<accession>A0A7V7QK84</accession>
<dbReference type="SUPFAM" id="SSF53067">
    <property type="entry name" value="Actin-like ATPase domain"/>
    <property type="match status" value="1"/>
</dbReference>
<reference evidence="2 3" key="1">
    <citation type="submission" date="2019-09" db="EMBL/GenBank/DDBJ databases">
        <authorList>
            <person name="Valk L.C."/>
        </authorList>
    </citation>
    <scope>NUCLEOTIDE SEQUENCE [LARGE SCALE GENOMIC DNA]</scope>
    <source>
        <strain evidence="2">GalUA</strain>
    </source>
</reference>
<name>A0A7V7QK84_9FIRM</name>
<comment type="similarity">
    <text evidence="1">Belongs to the ROK (NagC/XylR) family.</text>
</comment>
<dbReference type="Pfam" id="PF00480">
    <property type="entry name" value="ROK"/>
    <property type="match status" value="1"/>
</dbReference>
<dbReference type="PANTHER" id="PTHR18964">
    <property type="entry name" value="ROK (REPRESSOR, ORF, KINASE) FAMILY"/>
    <property type="match status" value="1"/>
</dbReference>
<organism evidence="2 3">
    <name type="scientific">Candidatus Galacturonatibacter soehngenii</name>
    <dbReference type="NCBI Taxonomy" id="2307010"/>
    <lineage>
        <taxon>Bacteria</taxon>
        <taxon>Bacillati</taxon>
        <taxon>Bacillota</taxon>
        <taxon>Clostridia</taxon>
        <taxon>Lachnospirales</taxon>
        <taxon>Lachnospiraceae</taxon>
        <taxon>Candidatus Galacturonatibacter</taxon>
    </lineage>
</organism>
<evidence type="ECO:0000313" key="2">
    <source>
        <dbReference type="EMBL" id="KAB1437791.1"/>
    </source>
</evidence>
<dbReference type="CDD" id="cd24152">
    <property type="entry name" value="ASKHA_NBD_ROK-like"/>
    <property type="match status" value="1"/>
</dbReference>
<dbReference type="Gene3D" id="3.30.420.40">
    <property type="match status" value="2"/>
</dbReference>
<dbReference type="OrthoDB" id="9795247at2"/>
<dbReference type="InterPro" id="IPR043129">
    <property type="entry name" value="ATPase_NBD"/>
</dbReference>
<gene>
    <name evidence="2" type="ORF">F7O84_09355</name>
</gene>
<sequence>MDKRYLAIDVGGTEMKYALMTEQSDILERGKIKTTFDNGVDGYIDNLVKIYTIYEGKVDGIALSMPGVIDSDEGIAITGGSFLFINHTPVAKLLSKRCNVRVSVENDGKCAALAESWNGSLKDCKDGIVIVLGTGVGGGIIKDKKIYKGKHFAAGEFSFILLGHDYESIENVWGMKSGNKRLRQMVACAKNQDFEELDGIKIFEMANANDTMVLKALDRFVMEIAKEIFNLQNILDPELIAIGGGISKQDLLISMIQEKVDYIYQVFPIQTPSKAKIVRCHYNSDANLIGALKHHLDSKNERDK</sequence>
<protein>
    <submittedName>
        <fullName evidence="2">ROK family protein</fullName>
    </submittedName>
</protein>
<evidence type="ECO:0000256" key="1">
    <source>
        <dbReference type="ARBA" id="ARBA00006479"/>
    </source>
</evidence>
<dbReference type="PANTHER" id="PTHR18964:SF170">
    <property type="entry name" value="SUGAR KINASE"/>
    <property type="match status" value="1"/>
</dbReference>
<evidence type="ECO:0000313" key="3">
    <source>
        <dbReference type="Proteomes" id="UP000461768"/>
    </source>
</evidence>
<proteinExistence type="inferred from homology"/>
<dbReference type="InterPro" id="IPR000600">
    <property type="entry name" value="ROK"/>
</dbReference>
<dbReference type="RefSeq" id="WP_151144326.1">
    <property type="nucleotide sequence ID" value="NZ_WAGX01000005.1"/>
</dbReference>
<reference evidence="2 3" key="2">
    <citation type="submission" date="2020-02" db="EMBL/GenBank/DDBJ databases">
        <title>Candidatus Galacturonibacter soehngenii shows hetero-acetogenic catabolism of galacturonic acid but lacks a canonical carbon monoxide dehydrogenase/acetyl-CoA synthase complex.</title>
        <authorList>
            <person name="Diender M."/>
            <person name="Stouten G.R."/>
            <person name="Petersen J.F."/>
            <person name="Nielsen P.H."/>
            <person name="Dueholm M.S."/>
            <person name="Pronk J.T."/>
            <person name="Van Loosdrecht M.C.M."/>
        </authorList>
    </citation>
    <scope>NUCLEOTIDE SEQUENCE [LARGE SCALE GENOMIC DNA]</scope>
    <source>
        <strain evidence="2">GalUA</strain>
    </source>
</reference>
<keyword evidence="3" id="KW-1185">Reference proteome</keyword>